<dbReference type="Pfam" id="PF00534">
    <property type="entry name" value="Glycos_transf_1"/>
    <property type="match status" value="1"/>
</dbReference>
<sequence>MFMGLDIMLPDPGEHTESITFGFSIHDGYFSTDFALKEEPISADADPSEYPDRITDYILREIKAYSTDHMSKFVAVGFRQAIQRFCPLLCSRLWSELDILPFVFPDAIASGNEDENESEANSSTCDEIADSLARKMIMFFGPKGLPRTAIGYRNKVEVDDDGFIHMVDIADYERSVSPQTWECFTKLAEELKTIRVNGHKGVRVAFFNATPQGGGVALMRHALIRLFRLFDLHVTWYVPKPNPSVFRITKNNHNIIQGVADPDLRLNDAQKEQFTKWIESNFERYWSSGPLDSEKPPGVDIAVMDDPQVVGLIPKAKAAGIKVIYRSHIEVRSDLIKQKGSPQEGVWDYLWNSGIKDADVFISHPVKGFVPDAVDIKKVGLMPAATDWLDGLNKELSRWDTFYYVGEFKKQCEEVKANKLVFPMRPYICQIARFDPSKGIPDVLESYRLLREMMDDDLPIRKIPQLVIAGHGAVDDPDGTVVYDQTVQTISSEKYASIASDIIVMRLGPSDQLLNCLLSNAAVVLQLSHREGFEVKVSEAVHKGKPIVAYRAGGIPLQVQHEKNGYLCDVGDTSAVAKHMYDLFLNEKLYKTLSEYALRSVSDEVHTVGNASAWLYLFTELAKGNTVRPEGGWVYDLMREEAGVPWTEGENRLPRESM</sequence>
<organism evidence="11 12">
    <name type="scientific">Myxozyma melibiosi</name>
    <dbReference type="NCBI Taxonomy" id="54550"/>
    <lineage>
        <taxon>Eukaryota</taxon>
        <taxon>Fungi</taxon>
        <taxon>Dikarya</taxon>
        <taxon>Ascomycota</taxon>
        <taxon>Saccharomycotina</taxon>
        <taxon>Lipomycetes</taxon>
        <taxon>Lipomycetales</taxon>
        <taxon>Lipomycetaceae</taxon>
        <taxon>Myxozyma</taxon>
    </lineage>
</organism>
<dbReference type="EMBL" id="JBBJBU010000004">
    <property type="protein sequence ID" value="KAK7205783.1"/>
    <property type="molecule type" value="Genomic_DNA"/>
</dbReference>
<dbReference type="Gene3D" id="3.40.50.2000">
    <property type="entry name" value="Glycogen Phosphorylase B"/>
    <property type="match status" value="2"/>
</dbReference>
<keyword evidence="6" id="KW-0808">Transferase</keyword>
<dbReference type="PANTHER" id="PTHR47779">
    <property type="entry name" value="SYNTHASE (CCG-9), PUTATIVE (AFU_ORTHOLOGUE AFUA_3G12100)-RELATED"/>
    <property type="match status" value="1"/>
</dbReference>
<evidence type="ECO:0000256" key="6">
    <source>
        <dbReference type="ARBA" id="ARBA00022679"/>
    </source>
</evidence>
<name>A0ABR1F9F4_9ASCO</name>
<feature type="domain" description="Trehalose synthase N-terminal" evidence="10">
    <location>
        <begin position="207"/>
        <end position="365"/>
    </location>
</feature>
<dbReference type="SUPFAM" id="SSF53756">
    <property type="entry name" value="UDP-Glycosyltransferase/glycogen phosphorylase"/>
    <property type="match status" value="1"/>
</dbReference>
<keyword evidence="5" id="KW-0328">Glycosyltransferase</keyword>
<keyword evidence="8" id="KW-0119">Carbohydrate metabolism</keyword>
<comment type="caution">
    <text evidence="11">The sequence shown here is derived from an EMBL/GenBank/DDBJ whole genome shotgun (WGS) entry which is preliminary data.</text>
</comment>
<protein>
    <submittedName>
        <fullName evidence="11">Trehalose synthase</fullName>
    </submittedName>
</protein>
<feature type="domain" description="Glycosyl transferase family 1" evidence="9">
    <location>
        <begin position="417"/>
        <end position="597"/>
    </location>
</feature>
<dbReference type="InterPro" id="IPR001296">
    <property type="entry name" value="Glyco_trans_1"/>
</dbReference>
<dbReference type="RefSeq" id="XP_064768816.1">
    <property type="nucleotide sequence ID" value="XM_064912391.1"/>
</dbReference>
<evidence type="ECO:0000256" key="2">
    <source>
        <dbReference type="ARBA" id="ARBA00009481"/>
    </source>
</evidence>
<accession>A0ABR1F9F4</accession>
<evidence type="ECO:0000256" key="8">
    <source>
        <dbReference type="ARBA" id="ARBA00023277"/>
    </source>
</evidence>
<dbReference type="Proteomes" id="UP001498771">
    <property type="component" value="Unassembled WGS sequence"/>
</dbReference>
<dbReference type="InterPro" id="IPR049438">
    <property type="entry name" value="TreT_GT1"/>
</dbReference>
<dbReference type="GeneID" id="90037903"/>
<evidence type="ECO:0000313" key="11">
    <source>
        <dbReference type="EMBL" id="KAK7205783.1"/>
    </source>
</evidence>
<evidence type="ECO:0000313" key="12">
    <source>
        <dbReference type="Proteomes" id="UP001498771"/>
    </source>
</evidence>
<evidence type="ECO:0000256" key="5">
    <source>
        <dbReference type="ARBA" id="ARBA00022676"/>
    </source>
</evidence>
<reference evidence="11 12" key="1">
    <citation type="submission" date="2024-03" db="EMBL/GenBank/DDBJ databases">
        <title>Genome-scale model development and genomic sequencing of the oleaginous clade Lipomyces.</title>
        <authorList>
            <consortium name="Lawrence Berkeley National Laboratory"/>
            <person name="Czajka J.J."/>
            <person name="Han Y."/>
            <person name="Kim J."/>
            <person name="Mondo S.J."/>
            <person name="Hofstad B.A."/>
            <person name="Robles A."/>
            <person name="Haridas S."/>
            <person name="Riley R."/>
            <person name="LaButti K."/>
            <person name="Pangilinan J."/>
            <person name="Andreopoulos W."/>
            <person name="Lipzen A."/>
            <person name="Yan J."/>
            <person name="Wang M."/>
            <person name="Ng V."/>
            <person name="Grigoriev I.V."/>
            <person name="Spatafora J.W."/>
            <person name="Magnuson J.K."/>
            <person name="Baker S.E."/>
            <person name="Pomraning K.R."/>
        </authorList>
    </citation>
    <scope>NUCLEOTIDE SEQUENCE [LARGE SCALE GENOMIC DNA]</scope>
    <source>
        <strain evidence="11 12">Phaff 52-87</strain>
    </source>
</reference>
<comment type="similarity">
    <text evidence="2">Belongs to the glycosyltransferase group 1 family. Glycosyltransferase 4 subfamily.</text>
</comment>
<evidence type="ECO:0000259" key="9">
    <source>
        <dbReference type="Pfam" id="PF00534"/>
    </source>
</evidence>
<keyword evidence="12" id="KW-1185">Reference proteome</keyword>
<dbReference type="Pfam" id="PF21269">
    <property type="entry name" value="TreT_GT1"/>
    <property type="match status" value="1"/>
</dbReference>
<comment type="subunit">
    <text evidence="3">Homodimer.</text>
</comment>
<evidence type="ECO:0000256" key="4">
    <source>
        <dbReference type="ARBA" id="ARBA00022526"/>
    </source>
</evidence>
<comment type="subcellular location">
    <subcellularLocation>
        <location evidence="1">Endoplasmic reticulum membrane</location>
    </subcellularLocation>
</comment>
<dbReference type="PANTHER" id="PTHR47779:SF1">
    <property type="entry name" value="SYNTHASE (CCG-9), PUTATIVE (AFU_ORTHOLOGUE AFUA_3G12100)-RELATED"/>
    <property type="match status" value="1"/>
</dbReference>
<evidence type="ECO:0000259" key="10">
    <source>
        <dbReference type="Pfam" id="PF21269"/>
    </source>
</evidence>
<keyword evidence="4" id="KW-0313">Glucose metabolism</keyword>
<evidence type="ECO:0000256" key="7">
    <source>
        <dbReference type="ARBA" id="ARBA00022824"/>
    </source>
</evidence>
<dbReference type="InterPro" id="IPR052078">
    <property type="entry name" value="Trehalose_Metab_GTase"/>
</dbReference>
<gene>
    <name evidence="11" type="ORF">BZA70DRAFT_277042</name>
</gene>
<evidence type="ECO:0000256" key="1">
    <source>
        <dbReference type="ARBA" id="ARBA00004586"/>
    </source>
</evidence>
<evidence type="ECO:0000256" key="3">
    <source>
        <dbReference type="ARBA" id="ARBA00011738"/>
    </source>
</evidence>
<proteinExistence type="inferred from homology"/>
<keyword evidence="7" id="KW-0256">Endoplasmic reticulum</keyword>